<keyword evidence="1 5" id="KW-0378">Hydrolase</keyword>
<dbReference type="PANTHER" id="PTHR10272">
    <property type="entry name" value="PLATELET-ACTIVATING FACTOR ACETYLHYDROLASE"/>
    <property type="match status" value="1"/>
</dbReference>
<evidence type="ECO:0000256" key="1">
    <source>
        <dbReference type="ARBA" id="ARBA00022801"/>
    </source>
</evidence>
<evidence type="ECO:0000256" key="3">
    <source>
        <dbReference type="ARBA" id="ARBA00023098"/>
    </source>
</evidence>
<dbReference type="EMBL" id="JBHSBI010000050">
    <property type="protein sequence ID" value="MFC4015778.1"/>
    <property type="molecule type" value="Genomic_DNA"/>
</dbReference>
<protein>
    <submittedName>
        <fullName evidence="5">Alpha/beta hydrolase family protein</fullName>
    </submittedName>
</protein>
<feature type="signal peptide" evidence="4">
    <location>
        <begin position="1"/>
        <end position="21"/>
    </location>
</feature>
<dbReference type="Pfam" id="PF03403">
    <property type="entry name" value="PAF-AH_p_II"/>
    <property type="match status" value="2"/>
</dbReference>
<dbReference type="SUPFAM" id="SSF53474">
    <property type="entry name" value="alpha/beta-Hydrolases"/>
    <property type="match status" value="1"/>
</dbReference>
<dbReference type="Proteomes" id="UP001595851">
    <property type="component" value="Unassembled WGS sequence"/>
</dbReference>
<evidence type="ECO:0000256" key="2">
    <source>
        <dbReference type="ARBA" id="ARBA00022963"/>
    </source>
</evidence>
<keyword evidence="6" id="KW-1185">Reference proteome</keyword>
<proteinExistence type="predicted"/>
<keyword evidence="3" id="KW-0443">Lipid metabolism</keyword>
<keyword evidence="2" id="KW-0442">Lipid degradation</keyword>
<dbReference type="PANTHER" id="PTHR10272:SF0">
    <property type="entry name" value="PLATELET-ACTIVATING FACTOR ACETYLHYDROLASE"/>
    <property type="match status" value="1"/>
</dbReference>
<dbReference type="RefSeq" id="WP_379535582.1">
    <property type="nucleotide sequence ID" value="NZ_JBHSBI010000050.1"/>
</dbReference>
<dbReference type="GO" id="GO:0016787">
    <property type="term" value="F:hydrolase activity"/>
    <property type="evidence" value="ECO:0007669"/>
    <property type="project" value="UniProtKB-KW"/>
</dbReference>
<keyword evidence="4" id="KW-0732">Signal</keyword>
<evidence type="ECO:0000313" key="5">
    <source>
        <dbReference type="EMBL" id="MFC4015778.1"/>
    </source>
</evidence>
<accession>A0ABV8GPN3</accession>
<comment type="caution">
    <text evidence="5">The sequence shown here is derived from an EMBL/GenBank/DDBJ whole genome shotgun (WGS) entry which is preliminary data.</text>
</comment>
<name>A0ABV8GPN3_9ACTN</name>
<sequence length="377" mass="39513">MVLARTAALALAGLLTLTAPAAPAAAAAPAAPRLPAPTGSHAVGVTSLHLKDASRRDPWVPAATSRELMVSLWYPAAGTGGRHQAPYVTPKESELLIKDAGLPGVAPDTLSKVRTNAFTDAVPAGRNRSLPLVVLSPGLGSPRSSLTSLAEDLASRGNVVVGIEHTYESVATAFPDGRVTTCVACGNKDADFGEQVVRSRAADVSFVLDQLTGAKPKWRGAALIDRSRMGMAGQSVGGASSIAAMVRDKRIRAGVNLDGTTFAPIPERGLSRPFLFMGSPTMHSPGGKDGSWGRDWKKLIGWKRWLVVTGAEHASFTDVPLLAEQIGLDLGFAMTGARSVEITRTYVAAFFARHLTGKPQPLLDKPSAHYPEVTFGG</sequence>
<dbReference type="InterPro" id="IPR029058">
    <property type="entry name" value="AB_hydrolase_fold"/>
</dbReference>
<evidence type="ECO:0000256" key="4">
    <source>
        <dbReference type="SAM" id="SignalP"/>
    </source>
</evidence>
<dbReference type="Gene3D" id="3.40.50.1820">
    <property type="entry name" value="alpha/beta hydrolase"/>
    <property type="match status" value="1"/>
</dbReference>
<feature type="chain" id="PRO_5045377179" evidence="4">
    <location>
        <begin position="22"/>
        <end position="377"/>
    </location>
</feature>
<evidence type="ECO:0000313" key="6">
    <source>
        <dbReference type="Proteomes" id="UP001595851"/>
    </source>
</evidence>
<organism evidence="5 6">
    <name type="scientific">Nonomuraea purpurea</name>
    <dbReference type="NCBI Taxonomy" id="1849276"/>
    <lineage>
        <taxon>Bacteria</taxon>
        <taxon>Bacillati</taxon>
        <taxon>Actinomycetota</taxon>
        <taxon>Actinomycetes</taxon>
        <taxon>Streptosporangiales</taxon>
        <taxon>Streptosporangiaceae</taxon>
        <taxon>Nonomuraea</taxon>
    </lineage>
</organism>
<reference evidence="6" key="1">
    <citation type="journal article" date="2019" name="Int. J. Syst. Evol. Microbiol.">
        <title>The Global Catalogue of Microorganisms (GCM) 10K type strain sequencing project: providing services to taxonomists for standard genome sequencing and annotation.</title>
        <authorList>
            <consortium name="The Broad Institute Genomics Platform"/>
            <consortium name="The Broad Institute Genome Sequencing Center for Infectious Disease"/>
            <person name="Wu L."/>
            <person name="Ma J."/>
        </authorList>
    </citation>
    <scope>NUCLEOTIDE SEQUENCE [LARGE SCALE GENOMIC DNA]</scope>
    <source>
        <strain evidence="6">TBRC 1276</strain>
    </source>
</reference>
<gene>
    <name evidence="5" type="ORF">ACFOY2_51810</name>
</gene>